<dbReference type="PANTHER" id="PTHR45782:SF4">
    <property type="entry name" value="MITOCHONDRIAL RIBOSOME-ASSOCIATED GTPASE 1"/>
    <property type="match status" value="1"/>
</dbReference>
<dbReference type="SUPFAM" id="SSF52540">
    <property type="entry name" value="P-loop containing nucleoside triphosphate hydrolases"/>
    <property type="match status" value="1"/>
</dbReference>
<dbReference type="AlphaFoldDB" id="A0A899FRM2"/>
<dbReference type="InterPro" id="IPR016478">
    <property type="entry name" value="GTPase_MTG1"/>
</dbReference>
<dbReference type="InterPro" id="IPR030378">
    <property type="entry name" value="G_CP_dom"/>
</dbReference>
<dbReference type="Pfam" id="PF01926">
    <property type="entry name" value="MMR_HSR1"/>
    <property type="match status" value="1"/>
</dbReference>
<evidence type="ECO:0000256" key="1">
    <source>
        <dbReference type="ARBA" id="ARBA00022741"/>
    </source>
</evidence>
<keyword evidence="1 3" id="KW-0547">Nucleotide-binding</keyword>
<dbReference type="Proteomes" id="UP000663699">
    <property type="component" value="Chromosome 2"/>
</dbReference>
<reference evidence="5" key="1">
    <citation type="submission" date="2020-06" db="EMBL/GenBank/DDBJ databases">
        <title>Genomes of multiple members of Pneumocystis genus reveal paths to human pathogen Pneumocystis jirovecii.</title>
        <authorList>
            <person name="Cisse O.H."/>
            <person name="Ma L."/>
            <person name="Dekker J."/>
            <person name="Khil P."/>
            <person name="Jo J."/>
            <person name="Brenchley J."/>
            <person name="Blair R."/>
            <person name="Pahar B."/>
            <person name="Chabe M."/>
            <person name="Van Rompay K.A."/>
            <person name="Keesler R."/>
            <person name="Sukura A."/>
            <person name="Hirsch V."/>
            <person name="Kutty G."/>
            <person name="Liu Y."/>
            <person name="Peng L."/>
            <person name="Chen J."/>
            <person name="Song J."/>
            <person name="Weissenbacher-Lang C."/>
            <person name="Xu J."/>
            <person name="Upham N.S."/>
            <person name="Stajich J.E."/>
            <person name="Cuomo C.A."/>
            <person name="Cushion M.T."/>
            <person name="Kovacs J.A."/>
        </authorList>
    </citation>
    <scope>NUCLEOTIDE SEQUENCE</scope>
    <source>
        <strain evidence="5">2A</strain>
    </source>
</reference>
<feature type="domain" description="CP-type G" evidence="4">
    <location>
        <begin position="74"/>
        <end position="245"/>
    </location>
</feature>
<sequence>MASLKCLKGYKQRAFLVIIKDLLRILYIVSDNIWSQYFEQFIIWKFKKSSMTVFLPRYNYHFSLKRSWFPGHMSSGLKDIKDLLNGVDLVIETRDSRIPISSENKLLNKTIEKKEKIIIFNKYDLLDCDNKKRFQEKFYKNSIFCSLKDPKSIKKICENIRIKALKLDKISGMNVMVVGMPNVGKSTLLNSFRHIGLQPINMYQKSRKAAKTGAQPGITKKITQKVKIIDKPLVYCIDTPGIMIPSINDPITFLKLALVGCIKDNIIDTITIADYLLFRINLIDPELYLTPFKMKQPTNDIEELLNAIAIATGRLKKGGIPNIYTAATFLIKKYRTGNLGKFVLDDIF</sequence>
<evidence type="ECO:0000256" key="2">
    <source>
        <dbReference type="ARBA" id="ARBA00023134"/>
    </source>
</evidence>
<dbReference type="PANTHER" id="PTHR45782">
    <property type="entry name" value="MITOCHONDRIAL RIBOSOME-ASSOCIATED GTPASE 1"/>
    <property type="match status" value="1"/>
</dbReference>
<keyword evidence="2 3" id="KW-0342">GTP-binding</keyword>
<feature type="binding site" evidence="3">
    <location>
        <begin position="121"/>
        <end position="124"/>
    </location>
    <ligand>
        <name>GTP</name>
        <dbReference type="ChEBI" id="CHEBI:37565"/>
    </ligand>
</feature>
<evidence type="ECO:0000313" key="6">
    <source>
        <dbReference type="Proteomes" id="UP000663699"/>
    </source>
</evidence>
<evidence type="ECO:0000313" key="5">
    <source>
        <dbReference type="EMBL" id="QSL64431.1"/>
    </source>
</evidence>
<accession>A0A899FRM2</accession>
<dbReference type="GO" id="GO:0032543">
    <property type="term" value="P:mitochondrial translation"/>
    <property type="evidence" value="ECO:0007669"/>
    <property type="project" value="TreeGrafter"/>
</dbReference>
<dbReference type="EMBL" id="CP054533">
    <property type="protein sequence ID" value="QSL64431.1"/>
    <property type="molecule type" value="Genomic_DNA"/>
</dbReference>
<dbReference type="GO" id="GO:0005739">
    <property type="term" value="C:mitochondrion"/>
    <property type="evidence" value="ECO:0007669"/>
    <property type="project" value="TreeGrafter"/>
</dbReference>
<feature type="binding site" evidence="3">
    <location>
        <begin position="182"/>
        <end position="187"/>
    </location>
    <ligand>
        <name>GTP</name>
        <dbReference type="ChEBI" id="CHEBI:37565"/>
    </ligand>
</feature>
<dbReference type="OrthoDB" id="269151at2759"/>
<keyword evidence="6" id="KW-1185">Reference proteome</keyword>
<name>A0A899FRM2_9ASCO</name>
<organism evidence="5 6">
    <name type="scientific">Pneumocystis wakefieldiae</name>
    <dbReference type="NCBI Taxonomy" id="38082"/>
    <lineage>
        <taxon>Eukaryota</taxon>
        <taxon>Fungi</taxon>
        <taxon>Dikarya</taxon>
        <taxon>Ascomycota</taxon>
        <taxon>Taphrinomycotina</taxon>
        <taxon>Pneumocystomycetes</taxon>
        <taxon>Pneumocystaceae</taxon>
        <taxon>Pneumocystis</taxon>
    </lineage>
</organism>
<dbReference type="Gene3D" id="1.10.1580.10">
    <property type="match status" value="1"/>
</dbReference>
<dbReference type="CDD" id="cd01856">
    <property type="entry name" value="YlqF"/>
    <property type="match status" value="1"/>
</dbReference>
<dbReference type="InterPro" id="IPR027417">
    <property type="entry name" value="P-loop_NTPase"/>
</dbReference>
<feature type="binding site" evidence="3">
    <location>
        <position position="241"/>
    </location>
    <ligand>
        <name>GTP</name>
        <dbReference type="ChEBI" id="CHEBI:37565"/>
    </ligand>
</feature>
<dbReference type="InterPro" id="IPR006073">
    <property type="entry name" value="GTP-bd"/>
</dbReference>
<proteinExistence type="predicted"/>
<dbReference type="PIRSF" id="PIRSF006230">
    <property type="entry name" value="MG442"/>
    <property type="match status" value="1"/>
</dbReference>
<dbReference type="PROSITE" id="PS51721">
    <property type="entry name" value="G_CP"/>
    <property type="match status" value="1"/>
</dbReference>
<gene>
    <name evidence="5" type="ORF">MERGE_001732</name>
</gene>
<dbReference type="GO" id="GO:0003924">
    <property type="term" value="F:GTPase activity"/>
    <property type="evidence" value="ECO:0007669"/>
    <property type="project" value="TreeGrafter"/>
</dbReference>
<dbReference type="InterPro" id="IPR023179">
    <property type="entry name" value="GTP-bd_ortho_bundle_sf"/>
</dbReference>
<evidence type="ECO:0000259" key="4">
    <source>
        <dbReference type="PROSITE" id="PS51721"/>
    </source>
</evidence>
<evidence type="ECO:0000256" key="3">
    <source>
        <dbReference type="PIRSR" id="PIRSR006230-1"/>
    </source>
</evidence>
<dbReference type="GO" id="GO:0005525">
    <property type="term" value="F:GTP binding"/>
    <property type="evidence" value="ECO:0007669"/>
    <property type="project" value="UniProtKB-KW"/>
</dbReference>
<protein>
    <recommendedName>
        <fullName evidence="4">CP-type G domain-containing protein</fullName>
    </recommendedName>
</protein>
<dbReference type="Gene3D" id="3.40.50.300">
    <property type="entry name" value="P-loop containing nucleotide triphosphate hydrolases"/>
    <property type="match status" value="1"/>
</dbReference>